<dbReference type="PANTHER" id="PTHR43553">
    <property type="entry name" value="HEAVY METAL TRANSPORTER"/>
    <property type="match status" value="1"/>
</dbReference>
<dbReference type="InterPro" id="IPR015856">
    <property type="entry name" value="ABC_transpr_CbiO/EcfA_su"/>
</dbReference>
<evidence type="ECO:0000256" key="2">
    <source>
        <dbReference type="ARBA" id="ARBA00022448"/>
    </source>
</evidence>
<dbReference type="InterPro" id="IPR050095">
    <property type="entry name" value="ECF_ABC_transporter_ATP-bd"/>
</dbReference>
<dbReference type="EMBL" id="DTPI01000033">
    <property type="protein sequence ID" value="HGE66903.1"/>
    <property type="molecule type" value="Genomic_DNA"/>
</dbReference>
<dbReference type="GO" id="GO:0042626">
    <property type="term" value="F:ATPase-coupled transmembrane transporter activity"/>
    <property type="evidence" value="ECO:0007669"/>
    <property type="project" value="TreeGrafter"/>
</dbReference>
<sequence length="365" mass="41724">MIEVNIKEYKYPNGVLALKDIRVKIEGTCFIMGKTGCGKSTLLKTFNGLIPDFYGGMLIGSVRVFSEKPSPKIAYMVMQNPREQITSLRVLDEIAFPIAQEGVSYGEAKRIAEDVAEQFGIGHLLDRNIYEISFGELQLVEIAAAVASGKRIILFDEPFAHLSKRNIMKLISIIKDLNVVVSDHRIEFSKYFDEIFDMGLEIKKFNKMKTDLGDVIYDGLIEIRKREIIAVIGDNGSGKTTLLKRIARDLKRQRMDFQLVLQNPNYHFTENRVFDEVRNEKILMEFDLVELKDRHPHSLSGGESKRLSIAKAFNKEILLLDEPTAGQDVNFREKLIYLLRKYCKTAIIATHDEKLAEKCDRIIKL</sequence>
<dbReference type="PROSITE" id="PS00211">
    <property type="entry name" value="ABC_TRANSPORTER_1"/>
    <property type="match status" value="1"/>
</dbReference>
<name>A0A7C3YN55_9EURY</name>
<evidence type="ECO:0000256" key="1">
    <source>
        <dbReference type="ARBA" id="ARBA00004202"/>
    </source>
</evidence>
<dbReference type="PANTHER" id="PTHR43553:SF27">
    <property type="entry name" value="ENERGY-COUPLING FACTOR TRANSPORTER ATP-BINDING PROTEIN ECFA2"/>
    <property type="match status" value="1"/>
</dbReference>
<dbReference type="InterPro" id="IPR027417">
    <property type="entry name" value="P-loop_NTPase"/>
</dbReference>
<evidence type="ECO:0000256" key="3">
    <source>
        <dbReference type="ARBA" id="ARBA00022475"/>
    </source>
</evidence>
<dbReference type="InterPro" id="IPR017871">
    <property type="entry name" value="ABC_transporter-like_CS"/>
</dbReference>
<dbReference type="CDD" id="cd03225">
    <property type="entry name" value="ABC_cobalt_CbiO_domain1"/>
    <property type="match status" value="1"/>
</dbReference>
<keyword evidence="6" id="KW-1278">Translocase</keyword>
<evidence type="ECO:0000256" key="4">
    <source>
        <dbReference type="ARBA" id="ARBA00022741"/>
    </source>
</evidence>
<dbReference type="GO" id="GO:0016887">
    <property type="term" value="F:ATP hydrolysis activity"/>
    <property type="evidence" value="ECO:0007669"/>
    <property type="project" value="InterPro"/>
</dbReference>
<keyword evidence="5 10" id="KW-0067">ATP-binding</keyword>
<dbReference type="AlphaFoldDB" id="A0A7C3YN55"/>
<comment type="function">
    <text evidence="8">Probably part of an ABC transporter complex. Responsible for energy coupling to the transport system.</text>
</comment>
<reference evidence="10" key="1">
    <citation type="journal article" date="2020" name="mSystems">
        <title>Genome- and Community-Level Interaction Insights into Carbon Utilization and Element Cycling Functions of Hydrothermarchaeota in Hydrothermal Sediment.</title>
        <authorList>
            <person name="Zhou Z."/>
            <person name="Liu Y."/>
            <person name="Xu W."/>
            <person name="Pan J."/>
            <person name="Luo Z.H."/>
            <person name="Li M."/>
        </authorList>
    </citation>
    <scope>NUCLEOTIDE SEQUENCE [LARGE SCALE GENOMIC DNA]</scope>
    <source>
        <strain evidence="10">SpSt-97</strain>
    </source>
</reference>
<dbReference type="SMART" id="SM00382">
    <property type="entry name" value="AAA"/>
    <property type="match status" value="2"/>
</dbReference>
<dbReference type="GO" id="GO:0005524">
    <property type="term" value="F:ATP binding"/>
    <property type="evidence" value="ECO:0007669"/>
    <property type="project" value="UniProtKB-KW"/>
</dbReference>
<keyword evidence="2" id="KW-0813">Transport</keyword>
<evidence type="ECO:0000256" key="7">
    <source>
        <dbReference type="ARBA" id="ARBA00023136"/>
    </source>
</evidence>
<protein>
    <submittedName>
        <fullName evidence="10">ATP-binding cassette domain-containing protein</fullName>
    </submittedName>
</protein>
<dbReference type="PROSITE" id="PS50893">
    <property type="entry name" value="ABC_TRANSPORTER_2"/>
    <property type="match status" value="1"/>
</dbReference>
<dbReference type="InterPro" id="IPR003439">
    <property type="entry name" value="ABC_transporter-like_ATP-bd"/>
</dbReference>
<evidence type="ECO:0000313" key="10">
    <source>
        <dbReference type="EMBL" id="HGE66903.1"/>
    </source>
</evidence>
<evidence type="ECO:0000256" key="8">
    <source>
        <dbReference type="ARBA" id="ARBA00025157"/>
    </source>
</evidence>
<evidence type="ECO:0000256" key="5">
    <source>
        <dbReference type="ARBA" id="ARBA00022840"/>
    </source>
</evidence>
<keyword evidence="3" id="KW-1003">Cell membrane</keyword>
<keyword evidence="4" id="KW-0547">Nucleotide-binding</keyword>
<dbReference type="GO" id="GO:0043190">
    <property type="term" value="C:ATP-binding cassette (ABC) transporter complex"/>
    <property type="evidence" value="ECO:0007669"/>
    <property type="project" value="TreeGrafter"/>
</dbReference>
<comment type="caution">
    <text evidence="10">The sequence shown here is derived from an EMBL/GenBank/DDBJ whole genome shotgun (WGS) entry which is preliminary data.</text>
</comment>
<dbReference type="SUPFAM" id="SSF52540">
    <property type="entry name" value="P-loop containing nucleoside triphosphate hydrolases"/>
    <property type="match status" value="2"/>
</dbReference>
<accession>A0A7C3YN55</accession>
<dbReference type="InterPro" id="IPR003593">
    <property type="entry name" value="AAA+_ATPase"/>
</dbReference>
<feature type="domain" description="ABC transporter" evidence="9">
    <location>
        <begin position="1"/>
        <end position="232"/>
    </location>
</feature>
<comment type="subcellular location">
    <subcellularLocation>
        <location evidence="1">Cell membrane</location>
        <topology evidence="1">Peripheral membrane protein</topology>
    </subcellularLocation>
</comment>
<evidence type="ECO:0000259" key="9">
    <source>
        <dbReference type="PROSITE" id="PS50893"/>
    </source>
</evidence>
<keyword evidence="7" id="KW-0472">Membrane</keyword>
<proteinExistence type="predicted"/>
<evidence type="ECO:0000256" key="6">
    <source>
        <dbReference type="ARBA" id="ARBA00022967"/>
    </source>
</evidence>
<dbReference type="Gene3D" id="3.40.50.300">
    <property type="entry name" value="P-loop containing nucleotide triphosphate hydrolases"/>
    <property type="match status" value="2"/>
</dbReference>
<gene>
    <name evidence="10" type="ORF">ENX77_07320</name>
</gene>
<organism evidence="10">
    <name type="scientific">Geoglobus ahangari</name>
    <dbReference type="NCBI Taxonomy" id="113653"/>
    <lineage>
        <taxon>Archaea</taxon>
        <taxon>Methanobacteriati</taxon>
        <taxon>Methanobacteriota</taxon>
        <taxon>Archaeoglobi</taxon>
        <taxon>Archaeoglobales</taxon>
        <taxon>Archaeoglobaceae</taxon>
        <taxon>Geoglobus</taxon>
    </lineage>
</organism>
<dbReference type="Pfam" id="PF00005">
    <property type="entry name" value="ABC_tran"/>
    <property type="match status" value="2"/>
</dbReference>